<reference evidence="1 2" key="1">
    <citation type="submission" date="2023-12" db="EMBL/GenBank/DDBJ databases">
        <title>Gut-associated functions are favored during microbiome assembly across C. elegans life.</title>
        <authorList>
            <person name="Zimmermann J."/>
        </authorList>
    </citation>
    <scope>NUCLEOTIDE SEQUENCE [LARGE SCALE GENOMIC DNA]</scope>
    <source>
        <strain evidence="1 2">MYb71</strain>
    </source>
</reference>
<organism evidence="1 2">
    <name type="scientific">Ochrobactrum vermis</name>
    <dbReference type="NCBI Taxonomy" id="1827297"/>
    <lineage>
        <taxon>Bacteria</taxon>
        <taxon>Pseudomonadati</taxon>
        <taxon>Pseudomonadota</taxon>
        <taxon>Alphaproteobacteria</taxon>
        <taxon>Hyphomicrobiales</taxon>
        <taxon>Brucellaceae</taxon>
        <taxon>Brucella/Ochrobactrum group</taxon>
        <taxon>Ochrobactrum</taxon>
    </lineage>
</organism>
<dbReference type="RefSeq" id="WP_105541783.1">
    <property type="nucleotide sequence ID" value="NZ_JBBGZH010000001.1"/>
</dbReference>
<gene>
    <name evidence="1" type="ORF">WH297_05910</name>
</gene>
<sequence length="210" mass="23567">MTNEIINTHDLAEQEWDGHTEPQDVDTDMVATKEAEGKGIEFHVSMRDYTMRDMETLIIEAAAMQIVGKFGDARLAKEIEAKAIALVTAKADKALDAVTTEIIDQPLTPSFGDKKPVTMREFIGLTGREYLAETVDRDGKPAKRDAWGGTTYTRMELLAFKFMERKFKDEIEKATNAAVREIQTAINTKHAEFLKAEKARIREAIDKLAS</sequence>
<comment type="caution">
    <text evidence="1">The sequence shown here is derived from an EMBL/GenBank/DDBJ whole genome shotgun (WGS) entry which is preliminary data.</text>
</comment>
<keyword evidence="2" id="KW-1185">Reference proteome</keyword>
<dbReference type="EMBL" id="JBBGZH010000001">
    <property type="protein sequence ID" value="MEJ5019273.1"/>
    <property type="molecule type" value="Genomic_DNA"/>
</dbReference>
<dbReference type="Proteomes" id="UP001375812">
    <property type="component" value="Unassembled WGS sequence"/>
</dbReference>
<evidence type="ECO:0000313" key="2">
    <source>
        <dbReference type="Proteomes" id="UP001375812"/>
    </source>
</evidence>
<accession>A0ABU8PAJ3</accession>
<name>A0ABU8PAJ3_9HYPH</name>
<protein>
    <submittedName>
        <fullName evidence="1">Uncharacterized protein</fullName>
    </submittedName>
</protein>
<evidence type="ECO:0000313" key="1">
    <source>
        <dbReference type="EMBL" id="MEJ5019273.1"/>
    </source>
</evidence>
<proteinExistence type="predicted"/>